<feature type="signal peptide" evidence="2">
    <location>
        <begin position="1"/>
        <end position="21"/>
    </location>
</feature>
<evidence type="ECO:0000313" key="4">
    <source>
        <dbReference type="Proteomes" id="UP001410394"/>
    </source>
</evidence>
<dbReference type="PANTHER" id="PTHR30006:SF25">
    <property type="entry name" value="PHOSPHOGLYCERATE TRANSPORT REGULATORY PROTEIN PGTC"/>
    <property type="match status" value="1"/>
</dbReference>
<keyword evidence="4" id="KW-1185">Reference proteome</keyword>
<dbReference type="Proteomes" id="UP001410394">
    <property type="component" value="Unassembled WGS sequence"/>
</dbReference>
<accession>A0ABU9Z0G9</accession>
<dbReference type="SUPFAM" id="SSF53850">
    <property type="entry name" value="Periplasmic binding protein-like II"/>
    <property type="match status" value="1"/>
</dbReference>
<keyword evidence="1 2" id="KW-0732">Signal</keyword>
<evidence type="ECO:0000256" key="1">
    <source>
        <dbReference type="ARBA" id="ARBA00022729"/>
    </source>
</evidence>
<dbReference type="EMBL" id="JBDIVE010000007">
    <property type="protein sequence ID" value="MEN3069403.1"/>
    <property type="molecule type" value="Genomic_DNA"/>
</dbReference>
<dbReference type="InterPro" id="IPR006059">
    <property type="entry name" value="SBP"/>
</dbReference>
<name>A0ABU9Z0G9_9RHOO</name>
<gene>
    <name evidence="3" type="ORF">ABDB84_13000</name>
</gene>
<dbReference type="PANTHER" id="PTHR30006">
    <property type="entry name" value="THIAMINE-BINDING PERIPLASMIC PROTEIN-RELATED"/>
    <property type="match status" value="1"/>
</dbReference>
<evidence type="ECO:0000256" key="2">
    <source>
        <dbReference type="SAM" id="SignalP"/>
    </source>
</evidence>
<organism evidence="3 4">
    <name type="scientific">Uliginosibacterium sediminicola</name>
    <dbReference type="NCBI Taxonomy" id="2024550"/>
    <lineage>
        <taxon>Bacteria</taxon>
        <taxon>Pseudomonadati</taxon>
        <taxon>Pseudomonadota</taxon>
        <taxon>Betaproteobacteria</taxon>
        <taxon>Rhodocyclales</taxon>
        <taxon>Zoogloeaceae</taxon>
        <taxon>Uliginosibacterium</taxon>
    </lineage>
</organism>
<proteinExistence type="predicted"/>
<reference evidence="3 4" key="1">
    <citation type="journal article" date="2018" name="Int. J. Syst. Evol. Microbiol.">
        <title>Uliginosibacterium sediminicola sp. nov., isolated from freshwater sediment.</title>
        <authorList>
            <person name="Hwang W.M."/>
            <person name="Kim S.M."/>
            <person name="Kang K."/>
            <person name="Ahn T.Y."/>
        </authorList>
    </citation>
    <scope>NUCLEOTIDE SEQUENCE [LARGE SCALE GENOMIC DNA]</scope>
    <source>
        <strain evidence="3 4">M1-21</strain>
    </source>
</reference>
<dbReference type="Pfam" id="PF13416">
    <property type="entry name" value="SBP_bac_8"/>
    <property type="match status" value="1"/>
</dbReference>
<evidence type="ECO:0000313" key="3">
    <source>
        <dbReference type="EMBL" id="MEN3069403.1"/>
    </source>
</evidence>
<sequence length="354" mass="38534">MKLNKLVSLLALSIFAISAEAATPEVVAAAVKEGKVVIYSATDQKSASPLIKDFEAAYPGIKVEYHDMNTTELYNRFIAESAAGSSADVTWSSSMDLQVKLANDGYALAYKSSEAASLPSWAVWRDEAYGTTYEPLIFVYNKRLTDAADVPQSHAELTRLLSTKADKYKGKVTTYDPERSGVGFMLLAQDELANSAGYAAMTKAFGAANVRVQASTGTMMERVSSGENLLGYNILGSYALLRAKQDPNIGIVYPKDYVLVLSRVMLIAKKAKNPNAAKLWLDYVLSKRGQEKIANECDLYSLREDVSGETNAAALRKQLGSALKPVPIGPGLLSYLDQAKRLEFLKQWKTAIAP</sequence>
<dbReference type="RefSeq" id="WP_345920174.1">
    <property type="nucleotide sequence ID" value="NZ_JBDIVE010000007.1"/>
</dbReference>
<comment type="caution">
    <text evidence="3">The sequence shown here is derived from an EMBL/GenBank/DDBJ whole genome shotgun (WGS) entry which is preliminary data.</text>
</comment>
<protein>
    <submittedName>
        <fullName evidence="3">ABC transporter substrate-binding protein</fullName>
    </submittedName>
</protein>
<feature type="chain" id="PRO_5047103658" evidence="2">
    <location>
        <begin position="22"/>
        <end position="354"/>
    </location>
</feature>
<dbReference type="Gene3D" id="3.40.190.10">
    <property type="entry name" value="Periplasmic binding protein-like II"/>
    <property type="match status" value="2"/>
</dbReference>